<keyword evidence="1" id="KW-0472">Membrane</keyword>
<dbReference type="Proteomes" id="UP000525987">
    <property type="component" value="Unassembled WGS sequence"/>
</dbReference>
<dbReference type="EMBL" id="JACHXM010000016">
    <property type="protein sequence ID" value="MBB3142081.1"/>
    <property type="molecule type" value="Genomic_DNA"/>
</dbReference>
<accession>A0A7W5BZY1</accession>
<evidence type="ECO:0000313" key="3">
    <source>
        <dbReference type="Proteomes" id="UP000525987"/>
    </source>
</evidence>
<protein>
    <submittedName>
        <fullName evidence="2">Uncharacterized protein</fullName>
    </submittedName>
</protein>
<name>A0A7W5BZY1_9GAMM</name>
<keyword evidence="1" id="KW-1133">Transmembrane helix</keyword>
<keyword evidence="1" id="KW-0812">Transmembrane</keyword>
<comment type="caution">
    <text evidence="2">The sequence shown here is derived from an EMBL/GenBank/DDBJ whole genome shotgun (WGS) entry which is preliminary data.</text>
</comment>
<organism evidence="2 3">
    <name type="scientific">Halomonas organivorans</name>
    <dbReference type="NCBI Taxonomy" id="257772"/>
    <lineage>
        <taxon>Bacteria</taxon>
        <taxon>Pseudomonadati</taxon>
        <taxon>Pseudomonadota</taxon>
        <taxon>Gammaproteobacteria</taxon>
        <taxon>Oceanospirillales</taxon>
        <taxon>Halomonadaceae</taxon>
        <taxon>Halomonas</taxon>
    </lineage>
</organism>
<reference evidence="2 3" key="1">
    <citation type="submission" date="2020-08" db="EMBL/GenBank/DDBJ databases">
        <title>Genomic Encyclopedia of Type Strains, Phase III (KMG-III): the genomes of soil and plant-associated and newly described type strains.</title>
        <authorList>
            <person name="Whitman W."/>
        </authorList>
    </citation>
    <scope>NUCLEOTIDE SEQUENCE [LARGE SCALE GENOMIC DNA]</scope>
    <source>
        <strain evidence="2 3">CECT 5995</strain>
    </source>
</reference>
<gene>
    <name evidence="2" type="ORF">FHR96_002966</name>
</gene>
<keyword evidence="3" id="KW-1185">Reference proteome</keyword>
<proteinExistence type="predicted"/>
<evidence type="ECO:0000256" key="1">
    <source>
        <dbReference type="SAM" id="Phobius"/>
    </source>
</evidence>
<evidence type="ECO:0000313" key="2">
    <source>
        <dbReference type="EMBL" id="MBB3142081.1"/>
    </source>
</evidence>
<sequence>MMSPRRKERLVALIAMAIALFTPPLLLVAERMGPGALPLYVFLAWGGVIALAGWLLEGGRGE</sequence>
<dbReference type="AlphaFoldDB" id="A0A7W5BZY1"/>
<dbReference type="RefSeq" id="WP_183388430.1">
    <property type="nucleotide sequence ID" value="NZ_JACHXM010000016.1"/>
</dbReference>
<feature type="transmembrane region" description="Helical" evidence="1">
    <location>
        <begin position="39"/>
        <end position="56"/>
    </location>
</feature>